<keyword evidence="2" id="KW-1185">Reference proteome</keyword>
<dbReference type="InterPro" id="IPR011335">
    <property type="entry name" value="Restrct_endonuc-II-like"/>
</dbReference>
<name>A0ABN2S545_9MICO</name>
<dbReference type="EMBL" id="BAAAPU010000007">
    <property type="protein sequence ID" value="GAA1979951.1"/>
    <property type="molecule type" value="Genomic_DNA"/>
</dbReference>
<proteinExistence type="predicted"/>
<sequence length="76" mass="9101">MAVFVDGCFWHACPEHCVLPKANREWWEWKFDSNRQRDADTDARLRDLGWRVLRLWEHESPASMCEEVERALAVEL</sequence>
<comment type="caution">
    <text evidence="1">The sequence shown here is derived from an EMBL/GenBank/DDBJ whole genome shotgun (WGS) entry which is preliminary data.</text>
</comment>
<evidence type="ECO:0000313" key="2">
    <source>
        <dbReference type="Proteomes" id="UP001500013"/>
    </source>
</evidence>
<organism evidence="1 2">
    <name type="scientific">Terrabacter lapilli</name>
    <dbReference type="NCBI Taxonomy" id="436231"/>
    <lineage>
        <taxon>Bacteria</taxon>
        <taxon>Bacillati</taxon>
        <taxon>Actinomycetota</taxon>
        <taxon>Actinomycetes</taxon>
        <taxon>Micrococcales</taxon>
        <taxon>Intrasporangiaceae</taxon>
        <taxon>Terrabacter</taxon>
    </lineage>
</organism>
<gene>
    <name evidence="1" type="ORF">GCM10009817_20780</name>
</gene>
<reference evidence="1 2" key="1">
    <citation type="journal article" date="2019" name="Int. J. Syst. Evol. Microbiol.">
        <title>The Global Catalogue of Microorganisms (GCM) 10K type strain sequencing project: providing services to taxonomists for standard genome sequencing and annotation.</title>
        <authorList>
            <consortium name="The Broad Institute Genomics Platform"/>
            <consortium name="The Broad Institute Genome Sequencing Center for Infectious Disease"/>
            <person name="Wu L."/>
            <person name="Ma J."/>
        </authorList>
    </citation>
    <scope>NUCLEOTIDE SEQUENCE [LARGE SCALE GENOMIC DNA]</scope>
    <source>
        <strain evidence="1 2">JCM 15628</strain>
    </source>
</reference>
<dbReference type="Gene3D" id="3.40.960.10">
    <property type="entry name" value="VSR Endonuclease"/>
    <property type="match status" value="1"/>
</dbReference>
<dbReference type="Proteomes" id="UP001500013">
    <property type="component" value="Unassembled WGS sequence"/>
</dbReference>
<accession>A0ABN2S545</accession>
<evidence type="ECO:0000313" key="1">
    <source>
        <dbReference type="EMBL" id="GAA1979951.1"/>
    </source>
</evidence>
<evidence type="ECO:0008006" key="3">
    <source>
        <dbReference type="Google" id="ProtNLM"/>
    </source>
</evidence>
<dbReference type="SUPFAM" id="SSF52980">
    <property type="entry name" value="Restriction endonuclease-like"/>
    <property type="match status" value="1"/>
</dbReference>
<protein>
    <recommendedName>
        <fullName evidence="3">DNA mismatch endonuclease Vsr</fullName>
    </recommendedName>
</protein>